<dbReference type="InterPro" id="IPR036386">
    <property type="entry name" value="HscB_C_sf"/>
</dbReference>
<accession>C6V4G1</accession>
<dbReference type="Proteomes" id="UP000001627">
    <property type="component" value="Chromosome"/>
</dbReference>
<evidence type="ECO:0000256" key="2">
    <source>
        <dbReference type="ARBA" id="ARBA00023186"/>
    </source>
</evidence>
<dbReference type="Pfam" id="PF07743">
    <property type="entry name" value="HSCB_C"/>
    <property type="match status" value="1"/>
</dbReference>
<name>C6V4G1_NEORI</name>
<dbReference type="HOGENOM" id="CLU_068529_2_2_5"/>
<dbReference type="Gene3D" id="1.20.1280.20">
    <property type="entry name" value="HscB, C-terminal domain"/>
    <property type="match status" value="1"/>
</dbReference>
<feature type="domain" description="Co-chaperone HscB C-terminal oligomerisation" evidence="3">
    <location>
        <begin position="53"/>
        <end position="118"/>
    </location>
</feature>
<dbReference type="InterPro" id="IPR009073">
    <property type="entry name" value="HscB_oligo_C"/>
</dbReference>
<dbReference type="GO" id="GO:0051087">
    <property type="term" value="F:protein-folding chaperone binding"/>
    <property type="evidence" value="ECO:0007669"/>
    <property type="project" value="InterPro"/>
</dbReference>
<dbReference type="PANTHER" id="PTHR14021">
    <property type="entry name" value="IRON-SULFUR CLUSTER CO-CHAPERONE PROTEIN HSCB"/>
    <property type="match status" value="1"/>
</dbReference>
<organism evidence="4 5">
    <name type="scientific">Neorickettsia risticii (strain Illinois)</name>
    <dbReference type="NCBI Taxonomy" id="434131"/>
    <lineage>
        <taxon>Bacteria</taxon>
        <taxon>Pseudomonadati</taxon>
        <taxon>Pseudomonadota</taxon>
        <taxon>Alphaproteobacteria</taxon>
        <taxon>Rickettsiales</taxon>
        <taxon>Anaplasmataceae</taxon>
        <taxon>Neorickettsia</taxon>
    </lineage>
</organism>
<dbReference type="SUPFAM" id="SSF47144">
    <property type="entry name" value="HSC20 (HSCB), C-terminal oligomerisation domain"/>
    <property type="match status" value="1"/>
</dbReference>
<reference evidence="4 5" key="1">
    <citation type="journal article" date="2009" name="Nucleic Acids Res.">
        <title>Analysis of complete genome sequence of Neorickettsia risticii: causative agent of Potomac horse fever.</title>
        <authorList>
            <person name="Lin M."/>
            <person name="Zhang C."/>
            <person name="Gibson K."/>
            <person name="Rikihisa Y."/>
        </authorList>
    </citation>
    <scope>NUCLEOTIDE SEQUENCE [LARGE SCALE GENOMIC DNA]</scope>
    <source>
        <strain evidence="4 5">Illinois</strain>
    </source>
</reference>
<comment type="similarity">
    <text evidence="1">Belongs to the HscB family.</text>
</comment>
<dbReference type="NCBIfam" id="TIGR00714">
    <property type="entry name" value="hscB"/>
    <property type="match status" value="1"/>
</dbReference>
<proteinExistence type="inferred from homology"/>
<dbReference type="Gene3D" id="1.10.287.110">
    <property type="entry name" value="DnaJ domain"/>
    <property type="match status" value="1"/>
</dbReference>
<dbReference type="PANTHER" id="PTHR14021:SF15">
    <property type="entry name" value="IRON-SULFUR CLUSTER CO-CHAPERONE PROTEIN HSCB"/>
    <property type="match status" value="1"/>
</dbReference>
<dbReference type="GO" id="GO:0051259">
    <property type="term" value="P:protein complex oligomerization"/>
    <property type="evidence" value="ECO:0007669"/>
    <property type="project" value="InterPro"/>
</dbReference>
<evidence type="ECO:0000256" key="1">
    <source>
        <dbReference type="ARBA" id="ARBA00010476"/>
    </source>
</evidence>
<gene>
    <name evidence="4" type="ordered locus">NRI_0290</name>
</gene>
<sequence>MRTTSNSVKEDSAIYDEVQLLNKAYHLLRDPVNRAQHLLELSGYTNLSDKSCPELLMQIVELEEKVRNGGAVEVLPLVENMCIEALQQMEKAFNCKDYDLASSYCVGLKYLEKLKQRIYASDNNR</sequence>
<keyword evidence="2" id="KW-0143">Chaperone</keyword>
<dbReference type="InterPro" id="IPR036869">
    <property type="entry name" value="J_dom_sf"/>
</dbReference>
<dbReference type="GO" id="GO:0001671">
    <property type="term" value="F:ATPase activator activity"/>
    <property type="evidence" value="ECO:0007669"/>
    <property type="project" value="InterPro"/>
</dbReference>
<evidence type="ECO:0000259" key="3">
    <source>
        <dbReference type="Pfam" id="PF07743"/>
    </source>
</evidence>
<dbReference type="eggNOG" id="COG0484">
    <property type="taxonomic scope" value="Bacteria"/>
</dbReference>
<dbReference type="STRING" id="434131.NRI_0290"/>
<dbReference type="AlphaFoldDB" id="C6V4G1"/>
<dbReference type="InterPro" id="IPR004640">
    <property type="entry name" value="HscB"/>
</dbReference>
<keyword evidence="5" id="KW-1185">Reference proteome</keyword>
<dbReference type="EMBL" id="CP001431">
    <property type="protein sequence ID" value="ACT69271.1"/>
    <property type="molecule type" value="Genomic_DNA"/>
</dbReference>
<protein>
    <submittedName>
        <fullName evidence="4">Chaperone protein HscB</fullName>
    </submittedName>
</protein>
<dbReference type="GO" id="GO:0044571">
    <property type="term" value="P:[2Fe-2S] cluster assembly"/>
    <property type="evidence" value="ECO:0007669"/>
    <property type="project" value="InterPro"/>
</dbReference>
<evidence type="ECO:0000313" key="5">
    <source>
        <dbReference type="Proteomes" id="UP000001627"/>
    </source>
</evidence>
<dbReference type="KEGG" id="nri:NRI_0290"/>
<evidence type="ECO:0000313" key="4">
    <source>
        <dbReference type="EMBL" id="ACT69271.1"/>
    </source>
</evidence>